<keyword evidence="2" id="KW-1185">Reference proteome</keyword>
<dbReference type="EMBL" id="JABURY010000015">
    <property type="protein sequence ID" value="MBC9131055.1"/>
    <property type="molecule type" value="Genomic_DNA"/>
</dbReference>
<accession>A0ABR7QY89</accession>
<sequence length="308" mass="35933">MNGWETWDVPTGWKDTIGYAKAQVEAEVQKTADAIQAMEDANAYRQKVVDNRAKELRRIRICRIPAFVLGGRLSKEPGGSPGHYWVEIANDPHQIYFTEPYIESYGWYPIHTPSFITFSAPGCLNGDSEHRIEIDNKNGGLPNEAGRANWNNSHSKYPFDPHHNGPYTIPDSTKWEMNHPYIFPEDNRTQEDIIKEIREFAQAYSGDWSYHFDAFYENNCHTFLFNLLYEVDLVDRYIPKDPHFIKLQLSALKYSAEYRYDANFEGVIQKIKNLPREREHAEKFLTKLDKIKSNSDRFNQILMGSKKR</sequence>
<evidence type="ECO:0000313" key="2">
    <source>
        <dbReference type="Proteomes" id="UP000651208"/>
    </source>
</evidence>
<protein>
    <recommendedName>
        <fullName evidence="3">DUF4105 domain-containing protein</fullName>
    </recommendedName>
</protein>
<evidence type="ECO:0008006" key="3">
    <source>
        <dbReference type="Google" id="ProtNLM"/>
    </source>
</evidence>
<reference evidence="1 2" key="1">
    <citation type="submission" date="2020-06" db="EMBL/GenBank/DDBJ databases">
        <title>Frischella cerana isolated from Apis cerana gut homogenate.</title>
        <authorList>
            <person name="Wolter L.A."/>
            <person name="Suenami S."/>
            <person name="Miyazaki R."/>
        </authorList>
    </citation>
    <scope>NUCLEOTIDE SEQUENCE [LARGE SCALE GENOMIC DNA]</scope>
    <source>
        <strain evidence="1 2">Ac13</strain>
    </source>
</reference>
<gene>
    <name evidence="1" type="ORF">FcAc13_07000</name>
</gene>
<evidence type="ECO:0000313" key="1">
    <source>
        <dbReference type="EMBL" id="MBC9131055.1"/>
    </source>
</evidence>
<organism evidence="1 2">
    <name type="scientific">Frischella japonica</name>
    <dbReference type="NCBI Taxonomy" id="2741544"/>
    <lineage>
        <taxon>Bacteria</taxon>
        <taxon>Pseudomonadati</taxon>
        <taxon>Pseudomonadota</taxon>
        <taxon>Gammaproteobacteria</taxon>
        <taxon>Orbales</taxon>
        <taxon>Orbaceae</taxon>
        <taxon>Frischella</taxon>
    </lineage>
</organism>
<name>A0ABR7QY89_9GAMM</name>
<proteinExistence type="predicted"/>
<dbReference type="RefSeq" id="WP_187755488.1">
    <property type="nucleotide sequence ID" value="NZ_JABURY010000015.1"/>
</dbReference>
<comment type="caution">
    <text evidence="1">The sequence shown here is derived from an EMBL/GenBank/DDBJ whole genome shotgun (WGS) entry which is preliminary data.</text>
</comment>
<dbReference type="Proteomes" id="UP000651208">
    <property type="component" value="Unassembled WGS sequence"/>
</dbReference>